<keyword evidence="3" id="KW-0143">Chaperone</keyword>
<proteinExistence type="inferred from homology"/>
<evidence type="ECO:0000313" key="6">
    <source>
        <dbReference type="Proteomes" id="UP000198462"/>
    </source>
</evidence>
<evidence type="ECO:0000256" key="4">
    <source>
        <dbReference type="SAM" id="MobiDB-lite"/>
    </source>
</evidence>
<dbReference type="EMBL" id="NFZT01000001">
    <property type="protein sequence ID" value="OWV34025.1"/>
    <property type="molecule type" value="Genomic_DNA"/>
</dbReference>
<dbReference type="PANTHER" id="PTHR12469:SF2">
    <property type="entry name" value="SUCCINATE DEHYDROGENASE ASSEMBLY FACTOR 2, MITOCHONDRIAL"/>
    <property type="match status" value="1"/>
</dbReference>
<gene>
    <name evidence="5" type="ORF">B5C34_11510</name>
</gene>
<evidence type="ECO:0000256" key="3">
    <source>
        <dbReference type="ARBA" id="ARBA00023186"/>
    </source>
</evidence>
<name>A0A219B6P0_9SPHN</name>
<dbReference type="InterPro" id="IPR036714">
    <property type="entry name" value="SDH_sf"/>
</dbReference>
<sequence length="110" mass="12416">MNSSAPVTSSSPPPTGRDENEIVDPLAARRRRLHYRSWHRGTKEADILIGGFCDKHLADWGEAEIQWYEQLLEETDVDIMAWAIGTAPVPERYQGEIMSAMQALDYLSTP</sequence>
<dbReference type="Proteomes" id="UP000198462">
    <property type="component" value="Unassembled WGS sequence"/>
</dbReference>
<evidence type="ECO:0000313" key="5">
    <source>
        <dbReference type="EMBL" id="OWV34025.1"/>
    </source>
</evidence>
<reference evidence="6" key="1">
    <citation type="submission" date="2017-05" db="EMBL/GenBank/DDBJ databases">
        <authorList>
            <person name="Lin X."/>
        </authorList>
    </citation>
    <scope>NUCLEOTIDE SEQUENCE [LARGE SCALE GENOMIC DNA]</scope>
    <source>
        <strain evidence="6">JLT2012</strain>
    </source>
</reference>
<dbReference type="Pfam" id="PF03937">
    <property type="entry name" value="Sdh5"/>
    <property type="match status" value="1"/>
</dbReference>
<dbReference type="AlphaFoldDB" id="A0A219B6P0"/>
<dbReference type="PANTHER" id="PTHR12469">
    <property type="entry name" value="PROTEIN EMI5 HOMOLOG, MITOCHONDRIAL"/>
    <property type="match status" value="1"/>
</dbReference>
<evidence type="ECO:0000256" key="1">
    <source>
        <dbReference type="ARBA" id="ARBA00008571"/>
    </source>
</evidence>
<comment type="caution">
    <text evidence="5">The sequence shown here is derived from an EMBL/GenBank/DDBJ whole genome shotgun (WGS) entry which is preliminary data.</text>
</comment>
<dbReference type="OrthoDB" id="9807264at2"/>
<dbReference type="SUPFAM" id="SSF109910">
    <property type="entry name" value="YgfY-like"/>
    <property type="match status" value="1"/>
</dbReference>
<accession>A0A219B6P0</accession>
<feature type="region of interest" description="Disordered" evidence="4">
    <location>
        <begin position="1"/>
        <end position="22"/>
    </location>
</feature>
<evidence type="ECO:0000256" key="2">
    <source>
        <dbReference type="ARBA" id="ARBA00019418"/>
    </source>
</evidence>
<keyword evidence="6" id="KW-1185">Reference proteome</keyword>
<organism evidence="5 6">
    <name type="scientific">Pacificimonas flava</name>
    <dbReference type="NCBI Taxonomy" id="1234595"/>
    <lineage>
        <taxon>Bacteria</taxon>
        <taxon>Pseudomonadati</taxon>
        <taxon>Pseudomonadota</taxon>
        <taxon>Alphaproteobacteria</taxon>
        <taxon>Sphingomonadales</taxon>
        <taxon>Sphingosinicellaceae</taxon>
        <taxon>Pacificimonas</taxon>
    </lineage>
</organism>
<feature type="compositionally biased region" description="Low complexity" evidence="4">
    <location>
        <begin position="1"/>
        <end position="10"/>
    </location>
</feature>
<dbReference type="InterPro" id="IPR005631">
    <property type="entry name" value="SDH"/>
</dbReference>
<dbReference type="Gene3D" id="1.10.150.250">
    <property type="entry name" value="Flavinator of succinate dehydrogenase"/>
    <property type="match status" value="1"/>
</dbReference>
<dbReference type="GO" id="GO:0006099">
    <property type="term" value="P:tricarboxylic acid cycle"/>
    <property type="evidence" value="ECO:0007669"/>
    <property type="project" value="TreeGrafter"/>
</dbReference>
<comment type="similarity">
    <text evidence="1">Belongs to the SdhE FAD assembly factor family.</text>
</comment>
<protein>
    <recommendedName>
        <fullName evidence="2">FAD assembly factor SdhE</fullName>
    </recommendedName>
</protein>